<name>A0ABV6YMQ2_UNCEI</name>
<dbReference type="Proteomes" id="UP001594288">
    <property type="component" value="Unassembled WGS sequence"/>
</dbReference>
<comment type="caution">
    <text evidence="2">The sequence shown here is derived from an EMBL/GenBank/DDBJ whole genome shotgun (WGS) entry which is preliminary data.</text>
</comment>
<dbReference type="SFLD" id="SFLDS00029">
    <property type="entry name" value="Radical_SAM"/>
    <property type="match status" value="1"/>
</dbReference>
<dbReference type="PANTHER" id="PTHR42731">
    <property type="entry name" value="SLL1084 PROTEIN"/>
    <property type="match status" value="1"/>
</dbReference>
<evidence type="ECO:0000259" key="1">
    <source>
        <dbReference type="PROSITE" id="PS51918"/>
    </source>
</evidence>
<dbReference type="InterPro" id="IPR023404">
    <property type="entry name" value="rSAM_horseshoe"/>
</dbReference>
<dbReference type="SMART" id="SM00729">
    <property type="entry name" value="Elp3"/>
    <property type="match status" value="1"/>
</dbReference>
<proteinExistence type="predicted"/>
<dbReference type="InterPro" id="IPR023862">
    <property type="entry name" value="CHP03960_rSAM"/>
</dbReference>
<dbReference type="NCBIfam" id="TIGR03936">
    <property type="entry name" value="sam_1_link_chp"/>
    <property type="match status" value="1"/>
</dbReference>
<gene>
    <name evidence="2" type="ORF">ACFL2Z_00350</name>
</gene>
<accession>A0ABV6YMQ2</accession>
<dbReference type="InterPro" id="IPR045784">
    <property type="entry name" value="Radical_SAM_N2"/>
</dbReference>
<feature type="domain" description="Radical SAM core" evidence="1">
    <location>
        <begin position="241"/>
        <end position="478"/>
    </location>
</feature>
<dbReference type="Gene3D" id="3.80.30.20">
    <property type="entry name" value="tm_1862 like domain"/>
    <property type="match status" value="1"/>
</dbReference>
<dbReference type="CDD" id="cd01335">
    <property type="entry name" value="Radical_SAM"/>
    <property type="match status" value="1"/>
</dbReference>
<evidence type="ECO:0000313" key="3">
    <source>
        <dbReference type="Proteomes" id="UP001594288"/>
    </source>
</evidence>
<dbReference type="InterPro" id="IPR058240">
    <property type="entry name" value="rSAM_sf"/>
</dbReference>
<dbReference type="InterPro" id="IPR018768">
    <property type="entry name" value="DUF2344"/>
</dbReference>
<reference evidence="2 3" key="1">
    <citation type="submission" date="2024-09" db="EMBL/GenBank/DDBJ databases">
        <authorList>
            <person name="D'Angelo T."/>
        </authorList>
    </citation>
    <scope>NUCLEOTIDE SEQUENCE [LARGE SCALE GENOMIC DNA]</scope>
    <source>
        <strain evidence="2">SAG AM-311-F02</strain>
    </source>
</reference>
<dbReference type="PANTHER" id="PTHR42731:SF1">
    <property type="entry name" value="RADICAL SAM DOMAIN PROTEIN"/>
    <property type="match status" value="1"/>
</dbReference>
<dbReference type="Pfam" id="PF19864">
    <property type="entry name" value="Radical_SAM_N2"/>
    <property type="match status" value="1"/>
</dbReference>
<dbReference type="InterPro" id="IPR006638">
    <property type="entry name" value="Elp3/MiaA/NifB-like_rSAM"/>
</dbReference>
<organism evidence="2 3">
    <name type="scientific">Eiseniibacteriota bacterium</name>
    <dbReference type="NCBI Taxonomy" id="2212470"/>
    <lineage>
        <taxon>Bacteria</taxon>
        <taxon>Candidatus Eiseniibacteriota</taxon>
    </lineage>
</organism>
<keyword evidence="3" id="KW-1185">Reference proteome</keyword>
<dbReference type="Pfam" id="PF04055">
    <property type="entry name" value="Radical_SAM"/>
    <property type="match status" value="1"/>
</dbReference>
<dbReference type="PROSITE" id="PS51918">
    <property type="entry name" value="RADICAL_SAM"/>
    <property type="match status" value="1"/>
</dbReference>
<dbReference type="SUPFAM" id="SSF102114">
    <property type="entry name" value="Radical SAM enzymes"/>
    <property type="match status" value="1"/>
</dbReference>
<protein>
    <submittedName>
        <fullName evidence="2">TIGR03960 family B12-binding radical SAM protein</fullName>
    </submittedName>
</protein>
<evidence type="ECO:0000313" key="2">
    <source>
        <dbReference type="EMBL" id="MFC1799350.1"/>
    </source>
</evidence>
<sequence>MACDLNEGLVHSLLREVRRPGRYFGGEVNYPRKRDGRLKFLLCFPDLYDIGMSNLGLRVLYHVLNREDDLLADLAFAPWIDMEAFMRRRGLSLTGTGTGLGAGEFDILGFSLQHELQYSNVLNMLDLSGIPVRARDRRSSDPIIVAGGPCAFNPEPMSDFIDAFVIGDGETAIVEVARAVLEAGPRDAGRSAILERLGEIEGVYVPGVHRTGGGYAPVKRRLEPVLREEDFPLPPIVPLIPITHDRLTLEIMRGCARGCRFCSAGMLTRPVRSRDPESIVRLAEAGIDQSGWDEVSLISLSTSDYCGLDSLVARMTRVLSPRNVSISLPSMRPGTFSAELASAVGETKKTGLTFAPEAGSRRLRKSINKDIDENELYQTVETAFAHGWDSVKLYFMVGLPGETDEDMDALVDMVRSVESICRVHGRRRKITVSLSPFVPRPHTPFQWEAQAGPEILGNRISILRKRLSSKRIKLKWRDPFMAKLEGLLARGGQELGPVIENAWKSGSRFDSWTDRFDFDLWMRSFCSAGLDTSKMLGPREKDVALPWDFIGGGVSTAFLKEEARRAAEGALTEDCRTGECSGCGACPGVMSEADKPGAGEPVRAPMASARPGAPEVKIRHRVKFAKTAEMRFTSHLDVIRAFQRGLRRAGLPVCFSTGFSPHPRMSFGPPLPLGLAGEGEYFDVLFARQPGPNWLDRLNECLPEGLKVLEARLVGLGGPSLMRYIDAAEYSIVFAGGDGEVGDRIQDRVAEAFSGQERSLSVEKKRQGDKIAINVRVRLGKGAIRPDKIVEEAIEEIEGIEDLKDSDVCFSITRTGLFRESEGSLQTPYQVGAGEGLEK</sequence>
<dbReference type="NCBIfam" id="TIGR03960">
    <property type="entry name" value="rSAM_fuse_unch"/>
    <property type="match status" value="1"/>
</dbReference>
<dbReference type="Pfam" id="PF10105">
    <property type="entry name" value="DUF2344"/>
    <property type="match status" value="1"/>
</dbReference>
<dbReference type="InterPro" id="IPR007197">
    <property type="entry name" value="rSAM"/>
</dbReference>
<dbReference type="SFLD" id="SFLDG01082">
    <property type="entry name" value="B12-binding_domain_containing"/>
    <property type="match status" value="1"/>
</dbReference>
<dbReference type="EMBL" id="JBHPEI010000003">
    <property type="protein sequence ID" value="MFC1799350.1"/>
    <property type="molecule type" value="Genomic_DNA"/>
</dbReference>